<proteinExistence type="predicted"/>
<keyword evidence="4" id="KW-1185">Reference proteome</keyword>
<evidence type="ECO:0000259" key="1">
    <source>
        <dbReference type="Pfam" id="PF04773"/>
    </source>
</evidence>
<organism evidence="3 4">
    <name type="scientific">Pedobacter frigiditerrae</name>
    <dbReference type="NCBI Taxonomy" id="2530452"/>
    <lineage>
        <taxon>Bacteria</taxon>
        <taxon>Pseudomonadati</taxon>
        <taxon>Bacteroidota</taxon>
        <taxon>Sphingobacteriia</taxon>
        <taxon>Sphingobacteriales</taxon>
        <taxon>Sphingobacteriaceae</taxon>
        <taxon>Pedobacter</taxon>
    </lineage>
</organism>
<evidence type="ECO:0000259" key="2">
    <source>
        <dbReference type="Pfam" id="PF16344"/>
    </source>
</evidence>
<protein>
    <submittedName>
        <fullName evidence="3">FecR family protein</fullName>
    </submittedName>
</protein>
<comment type="caution">
    <text evidence="3">The sequence shown here is derived from an EMBL/GenBank/DDBJ whole genome shotgun (WGS) entry which is preliminary data.</text>
</comment>
<sequence>MKNIEAKQLLKKYKEGNCTESDLALLESWYLTVDNEKIDISIEELNEAKSQVWATLPIHKRKEKAIKLWPKLAKVASAAVVLICLSFSLYFYLDKNNNPAKTSQAIVQILPGGKKATLTLANGVSISLNEANIGKIGDQGGSNIFKTEDGQLTYNTSNAAATSQINLLTIPNGGYYNLTLEDGTKVWLNSASSLKYPTVFNENERVVELTGEGYFEVAHNANKPFKVIANNQVVQVLGTHFNINAYHDEKSIATTLAQGSVRVRTKNGTTKVLIPGQQANVIGDLINIKSANVDDETAWIHNEFVFNNEDMGSIMRKISRWYDVEVQCPSDLSRMVFTGSVSRSKNIKQVLRIMELTESIHFKFEGRRITVMP</sequence>
<gene>
    <name evidence="3" type="ORF">EZ428_10670</name>
</gene>
<dbReference type="Gene3D" id="3.55.50.30">
    <property type="match status" value="1"/>
</dbReference>
<feature type="domain" description="FecR protein" evidence="1">
    <location>
        <begin position="170"/>
        <end position="262"/>
    </location>
</feature>
<dbReference type="Pfam" id="PF16344">
    <property type="entry name" value="FecR_C"/>
    <property type="match status" value="1"/>
</dbReference>
<dbReference type="PANTHER" id="PTHR30273">
    <property type="entry name" value="PERIPLASMIC SIGNAL SENSOR AND SIGMA FACTOR ACTIVATOR FECR-RELATED"/>
    <property type="match status" value="1"/>
</dbReference>
<dbReference type="InterPro" id="IPR032508">
    <property type="entry name" value="FecR_C"/>
</dbReference>
<dbReference type="InterPro" id="IPR006860">
    <property type="entry name" value="FecR"/>
</dbReference>
<accession>A0A4R0MZ28</accession>
<dbReference type="Pfam" id="PF04773">
    <property type="entry name" value="FecR"/>
    <property type="match status" value="1"/>
</dbReference>
<dbReference type="PIRSF" id="PIRSF018266">
    <property type="entry name" value="FecR"/>
    <property type="match status" value="1"/>
</dbReference>
<dbReference type="EMBL" id="SJSK01000002">
    <property type="protein sequence ID" value="TCC92183.1"/>
    <property type="molecule type" value="Genomic_DNA"/>
</dbReference>
<dbReference type="FunFam" id="2.60.120.1440:FF:000001">
    <property type="entry name" value="Putative anti-sigma factor"/>
    <property type="match status" value="1"/>
</dbReference>
<dbReference type="PANTHER" id="PTHR30273:SF2">
    <property type="entry name" value="PROTEIN FECR"/>
    <property type="match status" value="1"/>
</dbReference>
<reference evidence="3 4" key="1">
    <citation type="submission" date="2019-02" db="EMBL/GenBank/DDBJ databases">
        <title>Pedobacter sp. RP-1-13 sp. nov., isolated from Arctic soil.</title>
        <authorList>
            <person name="Dahal R.H."/>
        </authorList>
    </citation>
    <scope>NUCLEOTIDE SEQUENCE [LARGE SCALE GENOMIC DNA]</scope>
    <source>
        <strain evidence="3 4">RP-1-13</strain>
    </source>
</reference>
<dbReference type="RefSeq" id="WP_131553124.1">
    <property type="nucleotide sequence ID" value="NZ_SJSK01000002.1"/>
</dbReference>
<dbReference type="InterPro" id="IPR012373">
    <property type="entry name" value="Ferrdict_sens_TM"/>
</dbReference>
<dbReference type="AlphaFoldDB" id="A0A4R0MZ28"/>
<dbReference type="GO" id="GO:0016989">
    <property type="term" value="F:sigma factor antagonist activity"/>
    <property type="evidence" value="ECO:0007669"/>
    <property type="project" value="TreeGrafter"/>
</dbReference>
<dbReference type="Gene3D" id="2.60.120.1440">
    <property type="match status" value="1"/>
</dbReference>
<dbReference type="Proteomes" id="UP000292884">
    <property type="component" value="Unassembled WGS sequence"/>
</dbReference>
<evidence type="ECO:0000313" key="4">
    <source>
        <dbReference type="Proteomes" id="UP000292884"/>
    </source>
</evidence>
<dbReference type="OrthoDB" id="1099963at2"/>
<name>A0A4R0MZ28_9SPHI</name>
<evidence type="ECO:0000313" key="3">
    <source>
        <dbReference type="EMBL" id="TCC92183.1"/>
    </source>
</evidence>
<feature type="domain" description="Protein FecR C-terminal" evidence="2">
    <location>
        <begin position="303"/>
        <end position="371"/>
    </location>
</feature>